<accession>A0A7W9HL02</accession>
<feature type="coiled-coil region" evidence="1">
    <location>
        <begin position="383"/>
        <end position="410"/>
    </location>
</feature>
<protein>
    <submittedName>
        <fullName evidence="4">Regulator of protease activity HflC (Stomatin/prohibitin superfamily)</fullName>
    </submittedName>
</protein>
<organism evidence="4 5">
    <name type="scientific">Saccharothrix ecbatanensis</name>
    <dbReference type="NCBI Taxonomy" id="1105145"/>
    <lineage>
        <taxon>Bacteria</taxon>
        <taxon>Bacillati</taxon>
        <taxon>Actinomycetota</taxon>
        <taxon>Actinomycetes</taxon>
        <taxon>Pseudonocardiales</taxon>
        <taxon>Pseudonocardiaceae</taxon>
        <taxon>Saccharothrix</taxon>
    </lineage>
</organism>
<dbReference type="InterPro" id="IPR001107">
    <property type="entry name" value="Band_7"/>
</dbReference>
<evidence type="ECO:0000256" key="1">
    <source>
        <dbReference type="SAM" id="Coils"/>
    </source>
</evidence>
<feature type="region of interest" description="Disordered" evidence="2">
    <location>
        <begin position="501"/>
        <end position="529"/>
    </location>
</feature>
<evidence type="ECO:0000256" key="2">
    <source>
        <dbReference type="SAM" id="MobiDB-lite"/>
    </source>
</evidence>
<dbReference type="GO" id="GO:0006508">
    <property type="term" value="P:proteolysis"/>
    <property type="evidence" value="ECO:0007669"/>
    <property type="project" value="UniProtKB-KW"/>
</dbReference>
<evidence type="ECO:0000313" key="5">
    <source>
        <dbReference type="Proteomes" id="UP000552097"/>
    </source>
</evidence>
<dbReference type="Pfam" id="PF01145">
    <property type="entry name" value="Band_7"/>
    <property type="match status" value="1"/>
</dbReference>
<sequence length="529" mass="58230">MEFVILIVVVAAGGWFGVAGVRTVPAGQVGVVTKVFNTRPRRPEDDPRVSFCAAAGPQARLLHGNTRTWLVPLLYRVELVAQTYVPSGTIGVVVAKAGNVRPADSPIARYVECDHFQNGERFLRDGGQQGRQLEVLTSGFYDVNPVLFKVITVDTPEAMAHEGLTAQALAEVEIEIGETGVVVTHFGAKPNLVDVGPPVEGHHSFQLPWVFLAGEGWRGVQRETLDEGGRYALNPWFAHVVEVPTRVLILEWTKDKKTTSNLDISLGQVVLDVQGYTVRLDMKQTVRIPATAAPGIVRNFGLGGQGEAGGRSSVQEFVKKELAATVDAYFRRISSRYRIQEFITRYNEVCNELAGEVRQALTRTGVEAITTTLENFECDEQEINDMRRQIAVQQESVKLEEARLAELRARKDSEAVLNDTALQQVKVEEERRRLDFVELKMLVELLGPEHVAVERVLTQWVKVNVPQYIGGSDGNVMQALLQAMPMAQTRDIMSMIRNVAAARTEPEPSELTSGDNGSAEQLTPPAATG</sequence>
<dbReference type="EMBL" id="JACHMO010000001">
    <property type="protein sequence ID" value="MBB5804199.1"/>
    <property type="molecule type" value="Genomic_DNA"/>
</dbReference>
<comment type="caution">
    <text evidence="4">The sequence shown here is derived from an EMBL/GenBank/DDBJ whole genome shotgun (WGS) entry which is preliminary data.</text>
</comment>
<keyword evidence="1" id="KW-0175">Coiled coil</keyword>
<evidence type="ECO:0000313" key="4">
    <source>
        <dbReference type="EMBL" id="MBB5804199.1"/>
    </source>
</evidence>
<keyword evidence="5" id="KW-1185">Reference proteome</keyword>
<reference evidence="4 5" key="1">
    <citation type="submission" date="2020-08" db="EMBL/GenBank/DDBJ databases">
        <title>Sequencing the genomes of 1000 actinobacteria strains.</title>
        <authorList>
            <person name="Klenk H.-P."/>
        </authorList>
    </citation>
    <scope>NUCLEOTIDE SEQUENCE [LARGE SCALE GENOMIC DNA]</scope>
    <source>
        <strain evidence="4 5">DSM 45486</strain>
    </source>
</reference>
<feature type="domain" description="Band 7" evidence="3">
    <location>
        <begin position="214"/>
        <end position="409"/>
    </location>
</feature>
<dbReference type="Proteomes" id="UP000552097">
    <property type="component" value="Unassembled WGS sequence"/>
</dbReference>
<evidence type="ECO:0000259" key="3">
    <source>
        <dbReference type="Pfam" id="PF01145"/>
    </source>
</evidence>
<keyword evidence="4" id="KW-0378">Hydrolase</keyword>
<proteinExistence type="predicted"/>
<keyword evidence="4" id="KW-0645">Protease</keyword>
<feature type="compositionally biased region" description="Polar residues" evidence="2">
    <location>
        <begin position="510"/>
        <end position="521"/>
    </location>
</feature>
<name>A0A7W9HL02_9PSEU</name>
<dbReference type="RefSeq" id="WP_184921954.1">
    <property type="nucleotide sequence ID" value="NZ_JACHMO010000001.1"/>
</dbReference>
<gene>
    <name evidence="4" type="ORF">F4560_003967</name>
</gene>
<dbReference type="AlphaFoldDB" id="A0A7W9HL02"/>
<dbReference type="GO" id="GO:0008233">
    <property type="term" value="F:peptidase activity"/>
    <property type="evidence" value="ECO:0007669"/>
    <property type="project" value="UniProtKB-KW"/>
</dbReference>